<dbReference type="PANTHER" id="PTHR24304:SF2">
    <property type="entry name" value="24-HYDROXYCHOLESTEROL 7-ALPHA-HYDROXYLASE"/>
    <property type="match status" value="1"/>
</dbReference>
<comment type="cofactor">
    <cofactor evidence="1 6">
        <name>heme</name>
        <dbReference type="ChEBI" id="CHEBI:30413"/>
    </cofactor>
</comment>
<dbReference type="GO" id="GO:0005506">
    <property type="term" value="F:iron ion binding"/>
    <property type="evidence" value="ECO:0007669"/>
    <property type="project" value="InterPro"/>
</dbReference>
<dbReference type="PRINTS" id="PR00465">
    <property type="entry name" value="EP450IV"/>
</dbReference>
<evidence type="ECO:0000256" key="5">
    <source>
        <dbReference type="ARBA" id="ARBA00023004"/>
    </source>
</evidence>
<evidence type="ECO:0000256" key="6">
    <source>
        <dbReference type="PIRSR" id="PIRSR602403-1"/>
    </source>
</evidence>
<evidence type="ECO:0000313" key="8">
    <source>
        <dbReference type="Proteomes" id="UP001212997"/>
    </source>
</evidence>
<dbReference type="SUPFAM" id="SSF48264">
    <property type="entry name" value="Cytochrome P450"/>
    <property type="match status" value="1"/>
</dbReference>
<dbReference type="Gene3D" id="1.10.630.10">
    <property type="entry name" value="Cytochrome P450"/>
    <property type="match status" value="1"/>
</dbReference>
<feature type="binding site" description="axial binding residue" evidence="6">
    <location>
        <position position="406"/>
    </location>
    <ligand>
        <name>heme</name>
        <dbReference type="ChEBI" id="CHEBI:30413"/>
    </ligand>
    <ligandPart>
        <name>Fe</name>
        <dbReference type="ChEBI" id="CHEBI:18248"/>
    </ligandPart>
</feature>
<comment type="similarity">
    <text evidence="2">Belongs to the cytochrome P450 family.</text>
</comment>
<evidence type="ECO:0000313" key="7">
    <source>
        <dbReference type="EMBL" id="KAJ3486337.1"/>
    </source>
</evidence>
<gene>
    <name evidence="7" type="ORF">NLI96_g4309</name>
</gene>
<evidence type="ECO:0008006" key="9">
    <source>
        <dbReference type="Google" id="ProtNLM"/>
    </source>
</evidence>
<comment type="caution">
    <text evidence="7">The sequence shown here is derived from an EMBL/GenBank/DDBJ whole genome shotgun (WGS) entry which is preliminary data.</text>
</comment>
<dbReference type="EMBL" id="JANAWD010000124">
    <property type="protein sequence ID" value="KAJ3486337.1"/>
    <property type="molecule type" value="Genomic_DNA"/>
</dbReference>
<dbReference type="GO" id="GO:0020037">
    <property type="term" value="F:heme binding"/>
    <property type="evidence" value="ECO:0007669"/>
    <property type="project" value="InterPro"/>
</dbReference>
<dbReference type="GO" id="GO:0008395">
    <property type="term" value="F:steroid hydroxylase activity"/>
    <property type="evidence" value="ECO:0007669"/>
    <property type="project" value="TreeGrafter"/>
</dbReference>
<evidence type="ECO:0000256" key="3">
    <source>
        <dbReference type="ARBA" id="ARBA00022617"/>
    </source>
</evidence>
<dbReference type="InterPro" id="IPR050529">
    <property type="entry name" value="CYP450_sterol_14alpha_dmase"/>
</dbReference>
<evidence type="ECO:0000256" key="4">
    <source>
        <dbReference type="ARBA" id="ARBA00022723"/>
    </source>
</evidence>
<dbReference type="PANTHER" id="PTHR24304">
    <property type="entry name" value="CYTOCHROME P450 FAMILY 7"/>
    <property type="match status" value="1"/>
</dbReference>
<organism evidence="7 8">
    <name type="scientific">Meripilus lineatus</name>
    <dbReference type="NCBI Taxonomy" id="2056292"/>
    <lineage>
        <taxon>Eukaryota</taxon>
        <taxon>Fungi</taxon>
        <taxon>Dikarya</taxon>
        <taxon>Basidiomycota</taxon>
        <taxon>Agaricomycotina</taxon>
        <taxon>Agaricomycetes</taxon>
        <taxon>Polyporales</taxon>
        <taxon>Meripilaceae</taxon>
        <taxon>Meripilus</taxon>
    </lineage>
</organism>
<keyword evidence="4 6" id="KW-0479">Metal-binding</keyword>
<evidence type="ECO:0000256" key="2">
    <source>
        <dbReference type="ARBA" id="ARBA00010617"/>
    </source>
</evidence>
<proteinExistence type="inferred from homology"/>
<dbReference type="Pfam" id="PF00067">
    <property type="entry name" value="p450"/>
    <property type="match status" value="1"/>
</dbReference>
<keyword evidence="8" id="KW-1185">Reference proteome</keyword>
<dbReference type="AlphaFoldDB" id="A0AAD5YFU2"/>
<name>A0AAD5YFU2_9APHY</name>
<dbReference type="Proteomes" id="UP001212997">
    <property type="component" value="Unassembled WGS sequence"/>
</dbReference>
<dbReference type="GO" id="GO:0016705">
    <property type="term" value="F:oxidoreductase activity, acting on paired donors, with incorporation or reduction of molecular oxygen"/>
    <property type="evidence" value="ECO:0007669"/>
    <property type="project" value="InterPro"/>
</dbReference>
<sequence>MSLPVHRKTKRVSFADVPGIVVQIKQDEDGSFNGDHLYSERYGPTYRFFVRGTSITVLCNDEGIKDTFYDKARAFSTYTGHRLALRVVGAVKDDVEVVHLMNDRLFPIVARGFGSTSGMAYLTSISNDNLFSLLSDVEDDLGSSSQDKPLTSFLGRVLYKASSKTLFGDLFPIDSYTDFEIVDENFFLLISPLPFVARHVVQARTRLLKAIGTYIQVAWKDSHVEGAAPVVSEIVSAIKAADLTLTDEAGLFLNFVWGVRSNSVRSASWLFAHLLTNQDAFARVREEIDGILDSQFSGDLGALLNSHHSTLGSHNFPLLDSAIKETLRLAVLYGSLREARRDIEVEYGNGKKVHFGVGDLLLPNLGTLHHDSEAFEDAGTFRVDRYLSADKEGPVFWGFGGGTHVCKGRMFATHELKVLFIICSTMFDMQLVDEAGHVPQGELQPDTRSAGVSRLGAGSDHDAVSLTAIVRNLDECHQQYGTTSPSPIITFGKLAGLHKNVASDGNLAFVDGKG</sequence>
<evidence type="ECO:0000256" key="1">
    <source>
        <dbReference type="ARBA" id="ARBA00001971"/>
    </source>
</evidence>
<accession>A0AAD5YFU2</accession>
<dbReference type="InterPro" id="IPR001128">
    <property type="entry name" value="Cyt_P450"/>
</dbReference>
<dbReference type="InterPro" id="IPR036396">
    <property type="entry name" value="Cyt_P450_sf"/>
</dbReference>
<keyword evidence="3 6" id="KW-0349">Heme</keyword>
<keyword evidence="5 6" id="KW-0408">Iron</keyword>
<dbReference type="InterPro" id="IPR002403">
    <property type="entry name" value="Cyt_P450_E_grp-IV"/>
</dbReference>
<protein>
    <recommendedName>
        <fullName evidence="9">Cytochrome P450</fullName>
    </recommendedName>
</protein>
<reference evidence="7" key="1">
    <citation type="submission" date="2022-07" db="EMBL/GenBank/DDBJ databases">
        <title>Genome Sequence of Physisporinus lineatus.</title>
        <authorList>
            <person name="Buettner E."/>
        </authorList>
    </citation>
    <scope>NUCLEOTIDE SEQUENCE</scope>
    <source>
        <strain evidence="7">VT162</strain>
    </source>
</reference>